<accession>A0A3M7Q352</accession>
<evidence type="ECO:0000313" key="2">
    <source>
        <dbReference type="Proteomes" id="UP000276133"/>
    </source>
</evidence>
<evidence type="ECO:0000313" key="1">
    <source>
        <dbReference type="EMBL" id="RNA05619.1"/>
    </source>
</evidence>
<dbReference type="AlphaFoldDB" id="A0A3M7Q352"/>
<protein>
    <submittedName>
        <fullName evidence="1">Uncharacterized protein</fullName>
    </submittedName>
</protein>
<organism evidence="1 2">
    <name type="scientific">Brachionus plicatilis</name>
    <name type="common">Marine rotifer</name>
    <name type="synonym">Brachionus muelleri</name>
    <dbReference type="NCBI Taxonomy" id="10195"/>
    <lineage>
        <taxon>Eukaryota</taxon>
        <taxon>Metazoa</taxon>
        <taxon>Spiralia</taxon>
        <taxon>Gnathifera</taxon>
        <taxon>Rotifera</taxon>
        <taxon>Eurotatoria</taxon>
        <taxon>Monogononta</taxon>
        <taxon>Pseudotrocha</taxon>
        <taxon>Ploima</taxon>
        <taxon>Brachionidae</taxon>
        <taxon>Brachionus</taxon>
    </lineage>
</organism>
<dbReference type="Proteomes" id="UP000276133">
    <property type="component" value="Unassembled WGS sequence"/>
</dbReference>
<sequence length="88" mass="10079">MNANTPITNTLQSNKYFEPTTIAAEQIEQLVNNMCCDSFTKSFDFIDKDDYLNKILIDEDENLAVENFKEHLNPVSSISIDPLIHKLN</sequence>
<comment type="caution">
    <text evidence="1">The sequence shown here is derived from an EMBL/GenBank/DDBJ whole genome shotgun (WGS) entry which is preliminary data.</text>
</comment>
<keyword evidence="2" id="KW-1185">Reference proteome</keyword>
<reference evidence="1 2" key="1">
    <citation type="journal article" date="2018" name="Sci. Rep.">
        <title>Genomic signatures of local adaptation to the degree of environmental predictability in rotifers.</title>
        <authorList>
            <person name="Franch-Gras L."/>
            <person name="Hahn C."/>
            <person name="Garcia-Roger E.M."/>
            <person name="Carmona M.J."/>
            <person name="Serra M."/>
            <person name="Gomez A."/>
        </authorList>
    </citation>
    <scope>NUCLEOTIDE SEQUENCE [LARGE SCALE GENOMIC DNA]</scope>
    <source>
        <strain evidence="1">HYR1</strain>
    </source>
</reference>
<proteinExistence type="predicted"/>
<dbReference type="EMBL" id="REGN01007656">
    <property type="protein sequence ID" value="RNA05619.1"/>
    <property type="molecule type" value="Genomic_DNA"/>
</dbReference>
<name>A0A3M7Q352_BRAPC</name>
<gene>
    <name evidence="1" type="ORF">BpHYR1_032638</name>
</gene>